<keyword evidence="1" id="KW-1133">Transmembrane helix</keyword>
<dbReference type="Proteomes" id="UP000032024">
    <property type="component" value="Chromosome"/>
</dbReference>
<organism evidence="2 3">
    <name type="scientific">Heyndrickxia coagulans</name>
    <name type="common">Weizmannia coagulans</name>
    <dbReference type="NCBI Taxonomy" id="1398"/>
    <lineage>
        <taxon>Bacteria</taxon>
        <taxon>Bacillati</taxon>
        <taxon>Bacillota</taxon>
        <taxon>Bacilli</taxon>
        <taxon>Bacillales</taxon>
        <taxon>Bacillaceae</taxon>
        <taxon>Heyndrickxia</taxon>
    </lineage>
</organism>
<protein>
    <submittedName>
        <fullName evidence="2">Uncharacterized protein</fullName>
    </submittedName>
</protein>
<reference evidence="3" key="1">
    <citation type="submission" date="2015-01" db="EMBL/GenBank/DDBJ databases">
        <title>Comparative genome analysis of Bacillus coagulans HM-08, Clostridium butyricum HM-68, Bacillus subtilis HM-66 and Bacillus paralicheniformis BL-09.</title>
        <authorList>
            <person name="Zhang H."/>
        </authorList>
    </citation>
    <scope>NUCLEOTIDE SEQUENCE [LARGE SCALE GENOMIC DNA]</scope>
    <source>
        <strain evidence="3">HM-08</strain>
    </source>
</reference>
<dbReference type="RefSeq" id="WP_225620971.1">
    <property type="nucleotide sequence ID" value="NZ_CP010525.1"/>
</dbReference>
<name>A0AAN0T7H1_HEYCO</name>
<evidence type="ECO:0000313" key="2">
    <source>
        <dbReference type="EMBL" id="AJO23943.1"/>
    </source>
</evidence>
<keyword evidence="1" id="KW-0812">Transmembrane</keyword>
<feature type="transmembrane region" description="Helical" evidence="1">
    <location>
        <begin position="29"/>
        <end position="52"/>
    </location>
</feature>
<keyword evidence="1" id="KW-0472">Membrane</keyword>
<proteinExistence type="predicted"/>
<keyword evidence="3" id="KW-1185">Reference proteome</keyword>
<accession>A0AAN0T7H1</accession>
<sequence length="119" mass="12826">MKAYAFIIGIIIAAIGIIVGLFTGDFSKTYWLCGIAAAIGIVFSGITMGAFVGGMETRANYFSETNQPDDAIFPVRIAESDYRTGGISHPNVRLTFTYFPAARGMLEIQLYNGKAGTIQ</sequence>
<dbReference type="EMBL" id="CP010525">
    <property type="protein sequence ID" value="AJO23943.1"/>
    <property type="molecule type" value="Genomic_DNA"/>
</dbReference>
<evidence type="ECO:0000313" key="3">
    <source>
        <dbReference type="Proteomes" id="UP000032024"/>
    </source>
</evidence>
<feature type="transmembrane region" description="Helical" evidence="1">
    <location>
        <begin position="5"/>
        <end position="23"/>
    </location>
</feature>
<gene>
    <name evidence="2" type="ORF">SB48_HM08orf05038</name>
</gene>
<dbReference type="AlphaFoldDB" id="A0AAN0T7H1"/>
<evidence type="ECO:0000256" key="1">
    <source>
        <dbReference type="SAM" id="Phobius"/>
    </source>
</evidence>